<protein>
    <submittedName>
        <fullName evidence="1">Uncharacterized protein</fullName>
    </submittedName>
</protein>
<evidence type="ECO:0000313" key="2">
    <source>
        <dbReference type="Proteomes" id="UP001163321"/>
    </source>
</evidence>
<keyword evidence="2" id="KW-1185">Reference proteome</keyword>
<organism evidence="1 2">
    <name type="scientific">Peronosclerospora sorghi</name>
    <dbReference type="NCBI Taxonomy" id="230839"/>
    <lineage>
        <taxon>Eukaryota</taxon>
        <taxon>Sar</taxon>
        <taxon>Stramenopiles</taxon>
        <taxon>Oomycota</taxon>
        <taxon>Peronosporomycetes</taxon>
        <taxon>Peronosporales</taxon>
        <taxon>Peronosporaceae</taxon>
        <taxon>Peronosclerospora</taxon>
    </lineage>
</organism>
<dbReference type="Proteomes" id="UP001163321">
    <property type="component" value="Chromosome 11"/>
</dbReference>
<evidence type="ECO:0000313" key="1">
    <source>
        <dbReference type="EMBL" id="KAI9919661.1"/>
    </source>
</evidence>
<reference evidence="1 2" key="1">
    <citation type="journal article" date="2022" name="bioRxiv">
        <title>The genome of the oomycete Peronosclerospora sorghi, a cosmopolitan pathogen of maize and sorghum, is inflated with dispersed pseudogenes.</title>
        <authorList>
            <person name="Fletcher K."/>
            <person name="Martin F."/>
            <person name="Isakeit T."/>
            <person name="Cavanaugh K."/>
            <person name="Magill C."/>
            <person name="Michelmore R."/>
        </authorList>
    </citation>
    <scope>NUCLEOTIDE SEQUENCE [LARGE SCALE GENOMIC DNA]</scope>
    <source>
        <strain evidence="1">P6</strain>
    </source>
</reference>
<accession>A0ACC0WMX1</accession>
<dbReference type="EMBL" id="CM047590">
    <property type="protein sequence ID" value="KAI9919661.1"/>
    <property type="molecule type" value="Genomic_DNA"/>
</dbReference>
<sequence>MGKKRLIKSMVKTRYELIIIEQIVSAQICLYIIVQPLEDLLRVKKARIQFTIEKPDPDAEEEDDESKLQDQLHKKIKPSMILCDLKSLVFHHFEEREFSPLMELNYNCRLPEMRTIWRKR</sequence>
<gene>
    <name evidence="1" type="ORF">PsorP6_017760</name>
</gene>
<name>A0ACC0WMX1_9STRA</name>
<proteinExistence type="predicted"/>
<comment type="caution">
    <text evidence="1">The sequence shown here is derived from an EMBL/GenBank/DDBJ whole genome shotgun (WGS) entry which is preliminary data.</text>
</comment>